<evidence type="ECO:0000259" key="1">
    <source>
        <dbReference type="PROSITE" id="PS50075"/>
    </source>
</evidence>
<dbReference type="SUPFAM" id="SSF47336">
    <property type="entry name" value="ACP-like"/>
    <property type="match status" value="1"/>
</dbReference>
<name>A0A926S6V8_9HYPH</name>
<dbReference type="InterPro" id="IPR009081">
    <property type="entry name" value="PP-bd_ACP"/>
</dbReference>
<dbReference type="Proteomes" id="UP000598467">
    <property type="component" value="Unassembled WGS sequence"/>
</dbReference>
<evidence type="ECO:0000313" key="2">
    <source>
        <dbReference type="EMBL" id="MBD1548963.1"/>
    </source>
</evidence>
<feature type="domain" description="Carrier" evidence="1">
    <location>
        <begin position="1"/>
        <end position="77"/>
    </location>
</feature>
<dbReference type="RefSeq" id="WP_190293648.1">
    <property type="nucleotide sequence ID" value="NZ_JABFCZ010000028.1"/>
</dbReference>
<dbReference type="EMBL" id="JABFCZ010000028">
    <property type="protein sequence ID" value="MBD1548963.1"/>
    <property type="molecule type" value="Genomic_DNA"/>
</dbReference>
<protein>
    <submittedName>
        <fullName evidence="2">Acyl carrier protein</fullName>
    </submittedName>
</protein>
<organism evidence="2 3">
    <name type="scientific">Roseibium aggregatum</name>
    <dbReference type="NCBI Taxonomy" id="187304"/>
    <lineage>
        <taxon>Bacteria</taxon>
        <taxon>Pseudomonadati</taxon>
        <taxon>Pseudomonadota</taxon>
        <taxon>Alphaproteobacteria</taxon>
        <taxon>Hyphomicrobiales</taxon>
        <taxon>Stappiaceae</taxon>
        <taxon>Roseibium</taxon>
    </lineage>
</organism>
<proteinExistence type="predicted"/>
<dbReference type="Pfam" id="PF00550">
    <property type="entry name" value="PP-binding"/>
    <property type="match status" value="1"/>
</dbReference>
<reference evidence="2" key="1">
    <citation type="submission" date="2020-05" db="EMBL/GenBank/DDBJ databases">
        <title>Identification of trans-AT polyketide cluster in two marine bacteria, producers of a novel glutaramide-containing polyketide sesbanimide D and analogs.</title>
        <authorList>
            <person name="Kacar D."/>
            <person name="Rodriguez P."/>
            <person name="Canedo L."/>
            <person name="Gonzalez E."/>
            <person name="Galan B."/>
            <person name="De La Calle F."/>
            <person name="Garcia J.L."/>
        </authorList>
    </citation>
    <scope>NUCLEOTIDE SEQUENCE</scope>
    <source>
        <strain evidence="2">PHM038</strain>
    </source>
</reference>
<dbReference type="NCBIfam" id="NF005480">
    <property type="entry name" value="PRK07081.1"/>
    <property type="match status" value="1"/>
</dbReference>
<dbReference type="PROSITE" id="PS50075">
    <property type="entry name" value="CARRIER"/>
    <property type="match status" value="1"/>
</dbReference>
<dbReference type="Gene3D" id="1.10.1200.10">
    <property type="entry name" value="ACP-like"/>
    <property type="match status" value="1"/>
</dbReference>
<comment type="caution">
    <text evidence="2">The sequence shown here is derived from an EMBL/GenBank/DDBJ whole genome shotgun (WGS) entry which is preliminary data.</text>
</comment>
<accession>A0A926S6V8</accession>
<dbReference type="AlphaFoldDB" id="A0A926S6V8"/>
<sequence>MTTIIRELLSKHGGLPVSVDQLKDADDLYEAGLSSFASVQLMLALEDEFDVEFPENLLNRKSFSSIAAIAEALSQITEDKQVA</sequence>
<dbReference type="InterPro" id="IPR036736">
    <property type="entry name" value="ACP-like_sf"/>
</dbReference>
<gene>
    <name evidence="2" type="ORF">HK439_22110</name>
</gene>
<evidence type="ECO:0000313" key="3">
    <source>
        <dbReference type="Proteomes" id="UP000598467"/>
    </source>
</evidence>